<keyword evidence="1" id="KW-0812">Transmembrane</keyword>
<name>A0A381SQZ8_9ZZZZ</name>
<dbReference type="EMBL" id="UINC01003267">
    <property type="protein sequence ID" value="SVA04817.1"/>
    <property type="molecule type" value="Genomic_DNA"/>
</dbReference>
<keyword evidence="1" id="KW-0472">Membrane</keyword>
<gene>
    <name evidence="2" type="ORF">METZ01_LOCUS57671</name>
</gene>
<protein>
    <submittedName>
        <fullName evidence="2">Uncharacterized protein</fullName>
    </submittedName>
</protein>
<organism evidence="2">
    <name type="scientific">marine metagenome</name>
    <dbReference type="NCBI Taxonomy" id="408172"/>
    <lineage>
        <taxon>unclassified sequences</taxon>
        <taxon>metagenomes</taxon>
        <taxon>ecological metagenomes</taxon>
    </lineage>
</organism>
<feature type="transmembrane region" description="Helical" evidence="1">
    <location>
        <begin position="12"/>
        <end position="30"/>
    </location>
</feature>
<sequence>MSKLQSKVYANALSMMGALVFVVVIFIVFSRPELINKLGSHSILFYRVSFSSEAKNVLGQLAYEKTGNAVKLLQDPKWTNVLLDDKPYYLKREVLKSLCRVFHGNKDYKQLLHWVTVWRDLDERDVDAMAFWYEALRHTTDRRKIGVNGLSEGQKKFPGNVLFQKFYFQSQNNSGKSLTQNLAISDKQKLIIQRALKGWELRWRWKLRHVLAEPVGELQQHFMNQNWGEAWSALIRMVQIVKLWAIDESIDEKGYVVFSIDPDKDDWMHVSAVIPRQMSTLRVDLPPFSSAIISELNLTIDGILKSLSNDWFEYVNLVVDQDSIKAKGFEDSHFILNMSSLDRFGDDRVMKINIRFKLSVIDLFGNSNNLSHKIVRDALAKNEPKAGE</sequence>
<accession>A0A381SQZ8</accession>
<reference evidence="2" key="1">
    <citation type="submission" date="2018-05" db="EMBL/GenBank/DDBJ databases">
        <authorList>
            <person name="Lanie J.A."/>
            <person name="Ng W.-L."/>
            <person name="Kazmierczak K.M."/>
            <person name="Andrzejewski T.M."/>
            <person name="Davidsen T.M."/>
            <person name="Wayne K.J."/>
            <person name="Tettelin H."/>
            <person name="Glass J.I."/>
            <person name="Rusch D."/>
            <person name="Podicherti R."/>
            <person name="Tsui H.-C.T."/>
            <person name="Winkler M.E."/>
        </authorList>
    </citation>
    <scope>NUCLEOTIDE SEQUENCE</scope>
</reference>
<proteinExistence type="predicted"/>
<keyword evidence="1" id="KW-1133">Transmembrane helix</keyword>
<evidence type="ECO:0000313" key="2">
    <source>
        <dbReference type="EMBL" id="SVA04817.1"/>
    </source>
</evidence>
<dbReference type="AlphaFoldDB" id="A0A381SQZ8"/>
<evidence type="ECO:0000256" key="1">
    <source>
        <dbReference type="SAM" id="Phobius"/>
    </source>
</evidence>